<sequence length="300" mass="33828">MRGQEIANATLESSSAKGKAPGSSSSHALSYPTAESNAPPPPRSSSKRPASSVETEDGTEHQHTRKRARTEGKITAIEHGQALGSDYILDVRRSRSVSPWPGIDEVQPQQEDLPELLRQRRLCEKVKEAVHRWEKQRDLQCEAYRRFRLQRLPSPAPSDGDDDDDLPSDSDADEFGYTPPMLGLDNNDPKVEEVFGLAYTRKLERRKLRKPSHRSAAQTGPGGPFRTQHSLSSADDPSRGSTLEINDEFSLATRYFSFKTSTTIRRPSRPSSLRITRQSRRWNTVFYELDRRAQTRIAKS</sequence>
<name>A0A1W2TL38_ROSNE</name>
<dbReference type="AlphaFoldDB" id="A0A1W2TL38"/>
<organism evidence="2">
    <name type="scientific">Rosellinia necatrix</name>
    <name type="common">White root-rot fungus</name>
    <dbReference type="NCBI Taxonomy" id="77044"/>
    <lineage>
        <taxon>Eukaryota</taxon>
        <taxon>Fungi</taxon>
        <taxon>Dikarya</taxon>
        <taxon>Ascomycota</taxon>
        <taxon>Pezizomycotina</taxon>
        <taxon>Sordariomycetes</taxon>
        <taxon>Xylariomycetidae</taxon>
        <taxon>Xylariales</taxon>
        <taxon>Xylariaceae</taxon>
        <taxon>Rosellinia</taxon>
    </lineage>
</organism>
<evidence type="ECO:0000313" key="2">
    <source>
        <dbReference type="EMBL" id="GAP89018.1"/>
    </source>
</evidence>
<feature type="region of interest" description="Disordered" evidence="1">
    <location>
        <begin position="150"/>
        <end position="188"/>
    </location>
</feature>
<evidence type="ECO:0000256" key="1">
    <source>
        <dbReference type="SAM" id="MobiDB-lite"/>
    </source>
</evidence>
<dbReference type="Proteomes" id="UP000054516">
    <property type="component" value="Unassembled WGS sequence"/>
</dbReference>
<reference evidence="2" key="1">
    <citation type="submission" date="2016-03" db="EMBL/GenBank/DDBJ databases">
        <title>Draft genome sequence of Rosellinia necatrix.</title>
        <authorList>
            <person name="Kanematsu S."/>
        </authorList>
    </citation>
    <scope>NUCLEOTIDE SEQUENCE [LARGE SCALE GENOMIC DNA]</scope>
    <source>
        <strain evidence="2">W97</strain>
    </source>
</reference>
<gene>
    <name evidence="2" type="ORF">SAMD00023353_3401000</name>
</gene>
<feature type="compositionally biased region" description="Polar residues" evidence="1">
    <location>
        <begin position="227"/>
        <end position="242"/>
    </location>
</feature>
<feature type="region of interest" description="Disordered" evidence="1">
    <location>
        <begin position="205"/>
        <end position="242"/>
    </location>
</feature>
<protein>
    <submittedName>
        <fullName evidence="2">Uncharacterized protein</fullName>
    </submittedName>
</protein>
<keyword evidence="3" id="KW-1185">Reference proteome</keyword>
<feature type="region of interest" description="Disordered" evidence="1">
    <location>
        <begin position="1"/>
        <end position="82"/>
    </location>
</feature>
<feature type="compositionally biased region" description="Acidic residues" evidence="1">
    <location>
        <begin position="159"/>
        <end position="174"/>
    </location>
</feature>
<dbReference type="OrthoDB" id="4752512at2759"/>
<dbReference type="EMBL" id="DF977479">
    <property type="protein sequence ID" value="GAP89018.1"/>
    <property type="molecule type" value="Genomic_DNA"/>
</dbReference>
<feature type="compositionally biased region" description="Low complexity" evidence="1">
    <location>
        <begin position="13"/>
        <end position="26"/>
    </location>
</feature>
<evidence type="ECO:0000313" key="3">
    <source>
        <dbReference type="Proteomes" id="UP000054516"/>
    </source>
</evidence>
<proteinExistence type="predicted"/>
<accession>A0A1W2TL38</accession>